<comment type="subcellular location">
    <subcellularLocation>
        <location evidence="1">Membrane</location>
    </subcellularLocation>
</comment>
<dbReference type="EMBL" id="KV921292">
    <property type="protein sequence ID" value="ORE20547.1"/>
    <property type="molecule type" value="Genomic_DNA"/>
</dbReference>
<evidence type="ECO:0000256" key="2">
    <source>
        <dbReference type="ARBA" id="ARBA00005189"/>
    </source>
</evidence>
<keyword evidence="8" id="KW-0443">Lipid metabolism</keyword>
<feature type="transmembrane region" description="Helical" evidence="13">
    <location>
        <begin position="57"/>
        <end position="77"/>
    </location>
</feature>
<dbReference type="CDD" id="cd07991">
    <property type="entry name" value="LPLAT_LPCAT1-like"/>
    <property type="match status" value="1"/>
</dbReference>
<keyword evidence="9 13" id="KW-0472">Membrane</keyword>
<dbReference type="SUPFAM" id="SSF69593">
    <property type="entry name" value="Glycerol-3-phosphate (1)-acyltransferase"/>
    <property type="match status" value="1"/>
</dbReference>
<keyword evidence="12 15" id="KW-0012">Acyltransferase</keyword>
<dbReference type="VEuPathDB" id="FungiDB:BCV72DRAFT_126904"/>
<reference evidence="15 16" key="1">
    <citation type="journal article" date="2016" name="Proc. Natl. Acad. Sci. U.S.A.">
        <title>Lipid metabolic changes in an early divergent fungus govern the establishment of a mutualistic symbiosis with endobacteria.</title>
        <authorList>
            <person name="Lastovetsky O.A."/>
            <person name="Gaspar M.L."/>
            <person name="Mondo S.J."/>
            <person name="LaButti K.M."/>
            <person name="Sandor L."/>
            <person name="Grigoriev I.V."/>
            <person name="Henry S.A."/>
            <person name="Pawlowska T.E."/>
        </authorList>
    </citation>
    <scope>NUCLEOTIDE SEQUENCE [LARGE SCALE GENOMIC DNA]</scope>
    <source>
        <strain evidence="15 16">ATCC 11559</strain>
    </source>
</reference>
<evidence type="ECO:0000256" key="7">
    <source>
        <dbReference type="ARBA" id="ARBA00022989"/>
    </source>
</evidence>
<dbReference type="InterPro" id="IPR045252">
    <property type="entry name" value="LPCAT1-like"/>
</dbReference>
<keyword evidence="11" id="KW-1208">Phospholipid metabolism</keyword>
<dbReference type="GO" id="GO:0004366">
    <property type="term" value="F:glycerol-3-phosphate O-acyltransferase activity"/>
    <property type="evidence" value="ECO:0007669"/>
    <property type="project" value="TreeGrafter"/>
</dbReference>
<name>A0A1X0S876_RHIZD</name>
<comment type="similarity">
    <text evidence="3">Belongs to the 1-acyl-sn-glycerol-3-phosphate acyltransferase family.</text>
</comment>
<keyword evidence="6 13" id="KW-0812">Transmembrane</keyword>
<evidence type="ECO:0000256" key="3">
    <source>
        <dbReference type="ARBA" id="ARBA00008655"/>
    </source>
</evidence>
<dbReference type="GO" id="GO:0008654">
    <property type="term" value="P:phospholipid biosynthetic process"/>
    <property type="evidence" value="ECO:0007669"/>
    <property type="project" value="UniProtKB-KW"/>
</dbReference>
<evidence type="ECO:0000256" key="10">
    <source>
        <dbReference type="ARBA" id="ARBA00023209"/>
    </source>
</evidence>
<protein>
    <submittedName>
        <fullName evidence="15">Acyltransferase-domain-containing protein</fullName>
    </submittedName>
</protein>
<dbReference type="AlphaFoldDB" id="A0A1X0S876"/>
<evidence type="ECO:0000256" key="13">
    <source>
        <dbReference type="SAM" id="Phobius"/>
    </source>
</evidence>
<evidence type="ECO:0000256" key="9">
    <source>
        <dbReference type="ARBA" id="ARBA00023136"/>
    </source>
</evidence>
<dbReference type="GO" id="GO:0005783">
    <property type="term" value="C:endoplasmic reticulum"/>
    <property type="evidence" value="ECO:0007669"/>
    <property type="project" value="TreeGrafter"/>
</dbReference>
<dbReference type="PANTHER" id="PTHR23063">
    <property type="entry name" value="PHOSPHOLIPID ACYLTRANSFERASE"/>
    <property type="match status" value="1"/>
</dbReference>
<organism evidence="15 16">
    <name type="scientific">Rhizopus microsporus</name>
    <dbReference type="NCBI Taxonomy" id="58291"/>
    <lineage>
        <taxon>Eukaryota</taxon>
        <taxon>Fungi</taxon>
        <taxon>Fungi incertae sedis</taxon>
        <taxon>Mucoromycota</taxon>
        <taxon>Mucoromycotina</taxon>
        <taxon>Mucoromycetes</taxon>
        <taxon>Mucorales</taxon>
        <taxon>Mucorineae</taxon>
        <taxon>Rhizopodaceae</taxon>
        <taxon>Rhizopus</taxon>
    </lineage>
</organism>
<evidence type="ECO:0000313" key="15">
    <source>
        <dbReference type="EMBL" id="ORE20547.1"/>
    </source>
</evidence>
<dbReference type="GO" id="GO:0016020">
    <property type="term" value="C:membrane"/>
    <property type="evidence" value="ECO:0007669"/>
    <property type="project" value="UniProtKB-SubCell"/>
</dbReference>
<keyword evidence="10" id="KW-0594">Phospholipid biosynthesis</keyword>
<comment type="pathway">
    <text evidence="2">Lipid metabolism.</text>
</comment>
<sequence length="294" mass="33192">MNRSRTTEYTHEQLLSYAKCFTTNVSKRSSKWLELLDIITSIPSVLVRYGIIFPLRFISLGVSTAAFFTALPIAVTLKSDRLVSMSVKYYCKGILFSLGVKVNYIGNKPTLNKPHVFVANHTSYLDYILLSADRFPHAVVMAKHTGALGFLQNNGLNYLHSMTFDRSNITERKQLSASLKKHVEVKENWKNPMIIFPEGTCVNNKYIIRFQKGAFDLGVSVCPVGIKMTRWITTVDVIYCEPQSPKEDESSIEYSDRVKGIIASSAGLEQVDFNGMAKRDLLNALEMEKRGIKQ</sequence>
<dbReference type="GO" id="GO:0019432">
    <property type="term" value="P:triglyceride biosynthetic process"/>
    <property type="evidence" value="ECO:0007669"/>
    <property type="project" value="TreeGrafter"/>
</dbReference>
<dbReference type="PANTHER" id="PTHR23063:SF2">
    <property type="entry name" value="GLYCEROL-3-PHOSPHATE ACYLTRANSFERASE 4, ISOFORM D-RELATED"/>
    <property type="match status" value="1"/>
</dbReference>
<evidence type="ECO:0000256" key="6">
    <source>
        <dbReference type="ARBA" id="ARBA00022692"/>
    </source>
</evidence>
<dbReference type="SMART" id="SM00563">
    <property type="entry name" value="PlsC"/>
    <property type="match status" value="1"/>
</dbReference>
<evidence type="ECO:0000256" key="1">
    <source>
        <dbReference type="ARBA" id="ARBA00004370"/>
    </source>
</evidence>
<dbReference type="InterPro" id="IPR002123">
    <property type="entry name" value="Plipid/glycerol_acylTrfase"/>
</dbReference>
<proteinExistence type="inferred from homology"/>
<evidence type="ECO:0000256" key="11">
    <source>
        <dbReference type="ARBA" id="ARBA00023264"/>
    </source>
</evidence>
<keyword evidence="5 15" id="KW-0808">Transferase</keyword>
<keyword evidence="7 13" id="KW-1133">Transmembrane helix</keyword>
<evidence type="ECO:0000259" key="14">
    <source>
        <dbReference type="SMART" id="SM00563"/>
    </source>
</evidence>
<evidence type="ECO:0000313" key="16">
    <source>
        <dbReference type="Proteomes" id="UP000242381"/>
    </source>
</evidence>
<gene>
    <name evidence="15" type="ORF">BCV71DRAFT_242165</name>
</gene>
<dbReference type="Pfam" id="PF01553">
    <property type="entry name" value="Acyltransferase"/>
    <property type="match status" value="1"/>
</dbReference>
<evidence type="ECO:0000256" key="12">
    <source>
        <dbReference type="ARBA" id="ARBA00023315"/>
    </source>
</evidence>
<evidence type="ECO:0000256" key="5">
    <source>
        <dbReference type="ARBA" id="ARBA00022679"/>
    </source>
</evidence>
<dbReference type="OMA" id="KYYCKGI"/>
<evidence type="ECO:0000256" key="4">
    <source>
        <dbReference type="ARBA" id="ARBA00022516"/>
    </source>
</evidence>
<feature type="domain" description="Phospholipid/glycerol acyltransferase" evidence="14">
    <location>
        <begin position="115"/>
        <end position="229"/>
    </location>
</feature>
<dbReference type="Proteomes" id="UP000242381">
    <property type="component" value="Unassembled WGS sequence"/>
</dbReference>
<evidence type="ECO:0000256" key="8">
    <source>
        <dbReference type="ARBA" id="ARBA00023098"/>
    </source>
</evidence>
<accession>A0A1X0S876</accession>
<keyword evidence="4" id="KW-0444">Lipid biosynthesis</keyword>